<accession>A0ABU9TAH3</accession>
<dbReference type="EMBL" id="JBBMQO010000008">
    <property type="protein sequence ID" value="MEM5502880.1"/>
    <property type="molecule type" value="Genomic_DNA"/>
</dbReference>
<gene>
    <name evidence="2" type="ORF">WNY59_14905</name>
</gene>
<feature type="domain" description="HTH marR-type" evidence="1">
    <location>
        <begin position="1"/>
        <end position="116"/>
    </location>
</feature>
<evidence type="ECO:0000259" key="1">
    <source>
        <dbReference type="PROSITE" id="PS50995"/>
    </source>
</evidence>
<comment type="caution">
    <text evidence="2">The sequence shown here is derived from an EMBL/GenBank/DDBJ whole genome shotgun (WGS) entry which is preliminary data.</text>
</comment>
<dbReference type="RefSeq" id="WP_018688830.1">
    <property type="nucleotide sequence ID" value="NZ_JBBMQO010000008.1"/>
</dbReference>
<dbReference type="PROSITE" id="PS50995">
    <property type="entry name" value="HTH_MARR_2"/>
    <property type="match status" value="1"/>
</dbReference>
<evidence type="ECO:0000313" key="3">
    <source>
        <dbReference type="Proteomes" id="UP001477870"/>
    </source>
</evidence>
<dbReference type="InterPro" id="IPR036388">
    <property type="entry name" value="WH-like_DNA-bd_sf"/>
</dbReference>
<organism evidence="2 3">
    <name type="scientific">Ahrensia kielensis</name>
    <dbReference type="NCBI Taxonomy" id="76980"/>
    <lineage>
        <taxon>Bacteria</taxon>
        <taxon>Pseudomonadati</taxon>
        <taxon>Pseudomonadota</taxon>
        <taxon>Alphaproteobacteria</taxon>
        <taxon>Hyphomicrobiales</taxon>
        <taxon>Ahrensiaceae</taxon>
        <taxon>Ahrensia</taxon>
    </lineage>
</organism>
<dbReference type="Pfam" id="PF12802">
    <property type="entry name" value="MarR_2"/>
    <property type="match status" value="1"/>
</dbReference>
<dbReference type="Gene3D" id="1.10.10.10">
    <property type="entry name" value="Winged helix-like DNA-binding domain superfamily/Winged helix DNA-binding domain"/>
    <property type="match status" value="1"/>
</dbReference>
<keyword evidence="3" id="KW-1185">Reference proteome</keyword>
<protein>
    <submittedName>
        <fullName evidence="2">MarR family winged helix-turn-helix transcriptional regulator</fullName>
    </submittedName>
</protein>
<reference evidence="2 3" key="1">
    <citation type="submission" date="2024-03" db="EMBL/GenBank/DDBJ databases">
        <title>Community enrichment and isolation of bacterial strains for fucoidan degradation.</title>
        <authorList>
            <person name="Sichert A."/>
        </authorList>
    </citation>
    <scope>NUCLEOTIDE SEQUENCE [LARGE SCALE GENOMIC DNA]</scope>
    <source>
        <strain evidence="2 3">AS62</strain>
    </source>
</reference>
<dbReference type="SUPFAM" id="SSF46785">
    <property type="entry name" value="Winged helix' DNA-binding domain"/>
    <property type="match status" value="1"/>
</dbReference>
<dbReference type="SMART" id="SM00347">
    <property type="entry name" value="HTH_MARR"/>
    <property type="match status" value="1"/>
</dbReference>
<name>A0ABU9TAH3_9HYPH</name>
<dbReference type="PANTHER" id="PTHR33164:SF43">
    <property type="entry name" value="HTH-TYPE TRANSCRIPTIONAL REPRESSOR YETL"/>
    <property type="match status" value="1"/>
</dbReference>
<dbReference type="PANTHER" id="PTHR33164">
    <property type="entry name" value="TRANSCRIPTIONAL REGULATOR, MARR FAMILY"/>
    <property type="match status" value="1"/>
</dbReference>
<dbReference type="InterPro" id="IPR000835">
    <property type="entry name" value="HTH_MarR-typ"/>
</dbReference>
<sequence>MPINLKPSQALMLWHSVNLAEVRDSAPDLTMRQAAILLTIYLDPPPHTVRGLAAHLGVSKPVITRALDTMGAMKLVRRQRDPRDRRNVIISRTVEGANYLERFADNIIAKGKELPH</sequence>
<proteinExistence type="predicted"/>
<dbReference type="Proteomes" id="UP001477870">
    <property type="component" value="Unassembled WGS sequence"/>
</dbReference>
<dbReference type="InterPro" id="IPR036390">
    <property type="entry name" value="WH_DNA-bd_sf"/>
</dbReference>
<dbReference type="InterPro" id="IPR039422">
    <property type="entry name" value="MarR/SlyA-like"/>
</dbReference>
<evidence type="ECO:0000313" key="2">
    <source>
        <dbReference type="EMBL" id="MEM5502880.1"/>
    </source>
</evidence>